<feature type="transmembrane region" description="Helical" evidence="2">
    <location>
        <begin position="195"/>
        <end position="213"/>
    </location>
</feature>
<feature type="transmembrane region" description="Helical" evidence="2">
    <location>
        <begin position="233"/>
        <end position="253"/>
    </location>
</feature>
<evidence type="ECO:0000313" key="4">
    <source>
        <dbReference type="EMBL" id="MFB5191140.1"/>
    </source>
</evidence>
<dbReference type="Pfam" id="PF09546">
    <property type="entry name" value="Spore_III_AE"/>
    <property type="match status" value="1"/>
</dbReference>
<evidence type="ECO:0000256" key="3">
    <source>
        <dbReference type="SAM" id="SignalP"/>
    </source>
</evidence>
<keyword evidence="2" id="KW-1133">Transmembrane helix</keyword>
<feature type="chain" id="PRO_5046515416" evidence="3">
    <location>
        <begin position="30"/>
        <end position="455"/>
    </location>
</feature>
<feature type="signal peptide" evidence="3">
    <location>
        <begin position="1"/>
        <end position="29"/>
    </location>
</feature>
<feature type="transmembrane region" description="Helical" evidence="2">
    <location>
        <begin position="423"/>
        <end position="452"/>
    </location>
</feature>
<keyword evidence="2" id="KW-0472">Membrane</keyword>
<feature type="transmembrane region" description="Helical" evidence="2">
    <location>
        <begin position="164"/>
        <end position="183"/>
    </location>
</feature>
<dbReference type="RefSeq" id="WP_275476596.1">
    <property type="nucleotide sequence ID" value="NZ_CP162940.1"/>
</dbReference>
<keyword evidence="5" id="KW-1185">Reference proteome</keyword>
<keyword evidence="2" id="KW-0812">Transmembrane</keyword>
<keyword evidence="3" id="KW-0732">Signal</keyword>
<feature type="transmembrane region" description="Helical" evidence="2">
    <location>
        <begin position="300"/>
        <end position="319"/>
    </location>
</feature>
<comment type="caution">
    <text evidence="4">The sequence shown here is derived from an EMBL/GenBank/DDBJ whole genome shotgun (WGS) entry which is preliminary data.</text>
</comment>
<feature type="compositionally biased region" description="Polar residues" evidence="1">
    <location>
        <begin position="46"/>
        <end position="58"/>
    </location>
</feature>
<organism evidence="4 5">
    <name type="scientific">Alicyclobacillus fastidiosus</name>
    <dbReference type="NCBI Taxonomy" id="392011"/>
    <lineage>
        <taxon>Bacteria</taxon>
        <taxon>Bacillati</taxon>
        <taxon>Bacillota</taxon>
        <taxon>Bacilli</taxon>
        <taxon>Bacillales</taxon>
        <taxon>Alicyclobacillaceae</taxon>
        <taxon>Alicyclobacillus</taxon>
    </lineage>
</organism>
<proteinExistence type="predicted"/>
<sequence length="455" mass="47782">MRVRLVRIIVACVCAFVMFGMAHVTSALAGPNDGVPLNNSITLQSGAAQANETDNATRSGPPGQTGASQASPNEPSSEQPGFNQQSETAARNAIQKAAEKQIDRLPIERIDQYWNDLQAKYGGYLPDLSGGSIVRAILGNGGPSLTGVTHGLLRYFFTELFDDAQLLGGILILSVIAAILESMQGAFERQTVSQVAYMVVFFVLMMLAVHSFMETMGAARHAIQTMNDFMIATIPLTITLLAASGAIASAAFFQPMLLFAVHFITNIIFVVVFPLIFFSAVLDLTSTLSVRYQLTRLASLLRAVGIGILGFALSVFIGVTTVQGLGKGVVDGVVLRTLKFGVSTFVPVIGKAISDSAETVLSASLLVKNAVGVAGLVLLALIAIFPALKILAVSLIYGGSAALMQPLGDTPMVACLSTLGKTLVLVFACVAAVGLMFFFAICILLATANLAVITA</sequence>
<protein>
    <submittedName>
        <fullName evidence="4">Stage III sporulation protein AE</fullName>
    </submittedName>
</protein>
<gene>
    <name evidence="4" type="primary">spoIIIAE</name>
    <name evidence="4" type="ORF">KKP3000_004644</name>
</gene>
<feature type="transmembrane region" description="Helical" evidence="2">
    <location>
        <begin position="370"/>
        <end position="403"/>
    </location>
</feature>
<evidence type="ECO:0000256" key="2">
    <source>
        <dbReference type="SAM" id="Phobius"/>
    </source>
</evidence>
<dbReference type="Proteomes" id="UP001579974">
    <property type="component" value="Unassembled WGS sequence"/>
</dbReference>
<reference evidence="4 5" key="1">
    <citation type="journal article" date="2024" name="Int. J. Mol. Sci.">
        <title>Exploration of Alicyclobacillus spp. Genome in Search of Antibiotic Resistance.</title>
        <authorList>
            <person name="Bucka-Kolendo J."/>
            <person name="Kiousi D.E."/>
            <person name="Dekowska A."/>
            <person name="Mikolajczuk-Szczyrba A."/>
            <person name="Karadedos D.M."/>
            <person name="Michael P."/>
            <person name="Galanis A."/>
            <person name="Sokolowska B."/>
        </authorList>
    </citation>
    <scope>NUCLEOTIDE SEQUENCE [LARGE SCALE GENOMIC DNA]</scope>
    <source>
        <strain evidence="4 5">KKP 3000</strain>
    </source>
</reference>
<name>A0ABV5AFV4_9BACL</name>
<evidence type="ECO:0000256" key="1">
    <source>
        <dbReference type="SAM" id="MobiDB-lite"/>
    </source>
</evidence>
<dbReference type="InterPro" id="IPR014194">
    <property type="entry name" value="Spore_III_AE"/>
</dbReference>
<dbReference type="NCBIfam" id="TIGR02829">
    <property type="entry name" value="spore_III_AE"/>
    <property type="match status" value="1"/>
</dbReference>
<feature type="transmembrane region" description="Helical" evidence="2">
    <location>
        <begin position="260"/>
        <end position="280"/>
    </location>
</feature>
<feature type="region of interest" description="Disordered" evidence="1">
    <location>
        <begin position="46"/>
        <end position="95"/>
    </location>
</feature>
<feature type="compositionally biased region" description="Polar residues" evidence="1">
    <location>
        <begin position="65"/>
        <end position="89"/>
    </location>
</feature>
<evidence type="ECO:0000313" key="5">
    <source>
        <dbReference type="Proteomes" id="UP001579974"/>
    </source>
</evidence>
<dbReference type="EMBL" id="JBDXSU010000009">
    <property type="protein sequence ID" value="MFB5191140.1"/>
    <property type="molecule type" value="Genomic_DNA"/>
</dbReference>
<accession>A0ABV5AFV4</accession>